<evidence type="ECO:0000313" key="1">
    <source>
        <dbReference type="EMBL" id="ACF12740.1"/>
    </source>
</evidence>
<dbReference type="Proteomes" id="UP000001208">
    <property type="component" value="Chromosome"/>
</dbReference>
<protein>
    <recommendedName>
        <fullName evidence="3">Phage tail assembly protein</fullName>
    </recommendedName>
</protein>
<dbReference type="HOGENOM" id="CLU_2258726_0_0_10"/>
<dbReference type="AlphaFoldDB" id="B3QTJ4"/>
<reference evidence="1 2" key="1">
    <citation type="submission" date="2008-06" db="EMBL/GenBank/DDBJ databases">
        <title>Complete sequence of Chloroherpeton thalassium ATCC 35110.</title>
        <authorList>
            <consortium name="US DOE Joint Genome Institute"/>
            <person name="Lucas S."/>
            <person name="Copeland A."/>
            <person name="Lapidus A."/>
            <person name="Glavina del Rio T."/>
            <person name="Dalin E."/>
            <person name="Tice H."/>
            <person name="Bruce D."/>
            <person name="Goodwin L."/>
            <person name="Pitluck S."/>
            <person name="Schmutz J."/>
            <person name="Larimer F."/>
            <person name="Land M."/>
            <person name="Hauser L."/>
            <person name="Kyrpides N."/>
            <person name="Mikhailova N."/>
            <person name="Liu Z."/>
            <person name="Li T."/>
            <person name="Zhao F."/>
            <person name="Overmann J."/>
            <person name="Bryant D.A."/>
            <person name="Richardson P."/>
        </authorList>
    </citation>
    <scope>NUCLEOTIDE SEQUENCE [LARGE SCALE GENOMIC DNA]</scope>
    <source>
        <strain evidence="2">ATCC 35110 / GB-78</strain>
    </source>
</reference>
<gene>
    <name evidence="1" type="ordered locus">Ctha_0269</name>
</gene>
<accession>B3QTJ4</accession>
<dbReference type="RefSeq" id="WP_012498824.1">
    <property type="nucleotide sequence ID" value="NC_011026.1"/>
</dbReference>
<name>B3QTJ4_CHLT3</name>
<evidence type="ECO:0008006" key="3">
    <source>
        <dbReference type="Google" id="ProtNLM"/>
    </source>
</evidence>
<sequence>MKIEIKKKKSASFTNVELAEPTVGDLVNAERIAGKIDSIDGVLALLATIGTFDGKKLTLEELKGLSTKDFFELSTALKDTGMGELAEQLSSSLEKDDSLTKTS</sequence>
<evidence type="ECO:0000313" key="2">
    <source>
        <dbReference type="Proteomes" id="UP000001208"/>
    </source>
</evidence>
<keyword evidence="2" id="KW-1185">Reference proteome</keyword>
<dbReference type="STRING" id="517418.Ctha_0269"/>
<dbReference type="InterPro" id="IPR019289">
    <property type="entry name" value="Phage_tail_E/E"/>
</dbReference>
<dbReference type="Pfam" id="PF10109">
    <property type="entry name" value="Phage_TAC_7"/>
    <property type="match status" value="1"/>
</dbReference>
<organism evidence="1 2">
    <name type="scientific">Chloroherpeton thalassium (strain ATCC 35110 / GB-78)</name>
    <dbReference type="NCBI Taxonomy" id="517418"/>
    <lineage>
        <taxon>Bacteria</taxon>
        <taxon>Pseudomonadati</taxon>
        <taxon>Chlorobiota</taxon>
        <taxon>Chlorobiia</taxon>
        <taxon>Chlorobiales</taxon>
        <taxon>Chloroherpetonaceae</taxon>
        <taxon>Chloroherpeton</taxon>
    </lineage>
</organism>
<dbReference type="KEGG" id="cts:Ctha_0269"/>
<proteinExistence type="predicted"/>
<dbReference type="EMBL" id="CP001100">
    <property type="protein sequence ID" value="ACF12740.1"/>
    <property type="molecule type" value="Genomic_DNA"/>
</dbReference>